<dbReference type="InterPro" id="IPR003660">
    <property type="entry name" value="HAMP_dom"/>
</dbReference>
<name>A0A7W6K3V2_9HYPH</name>
<accession>A0A7W6K3V2</accession>
<dbReference type="PROSITE" id="PS50192">
    <property type="entry name" value="T_SNARE"/>
    <property type="match status" value="1"/>
</dbReference>
<dbReference type="PRINTS" id="PR00260">
    <property type="entry name" value="CHEMTRNSDUCR"/>
</dbReference>
<proteinExistence type="inferred from homology"/>
<dbReference type="GO" id="GO:0004888">
    <property type="term" value="F:transmembrane signaling receptor activity"/>
    <property type="evidence" value="ECO:0007669"/>
    <property type="project" value="InterPro"/>
</dbReference>
<keyword evidence="7" id="KW-0812">Transmembrane</keyword>
<evidence type="ECO:0000256" key="5">
    <source>
        <dbReference type="SAM" id="Coils"/>
    </source>
</evidence>
<comment type="caution">
    <text evidence="11">The sequence shown here is derived from an EMBL/GenBank/DDBJ whole genome shotgun (WGS) entry which is preliminary data.</text>
</comment>
<reference evidence="11 12" key="1">
    <citation type="submission" date="2020-08" db="EMBL/GenBank/DDBJ databases">
        <title>Genomic Encyclopedia of Type Strains, Phase IV (KMG-IV): sequencing the most valuable type-strain genomes for metagenomic binning, comparative biology and taxonomic classification.</title>
        <authorList>
            <person name="Goeker M."/>
        </authorList>
    </citation>
    <scope>NUCLEOTIDE SEQUENCE [LARGE SCALE GENOMIC DNA]</scope>
    <source>
        <strain evidence="11 12">DSM 26385</strain>
    </source>
</reference>
<dbReference type="PANTHER" id="PTHR43531:SF11">
    <property type="entry name" value="METHYL-ACCEPTING CHEMOTAXIS PROTEIN 3"/>
    <property type="match status" value="1"/>
</dbReference>
<dbReference type="GO" id="GO:0007165">
    <property type="term" value="P:signal transduction"/>
    <property type="evidence" value="ECO:0007669"/>
    <property type="project" value="UniProtKB-KW"/>
</dbReference>
<dbReference type="SUPFAM" id="SSF58104">
    <property type="entry name" value="Methyl-accepting chemotaxis protein (MCP) signaling domain"/>
    <property type="match status" value="1"/>
</dbReference>
<dbReference type="InterPro" id="IPR051310">
    <property type="entry name" value="MCP_chemotaxis"/>
</dbReference>
<dbReference type="Gene3D" id="6.10.340.10">
    <property type="match status" value="1"/>
</dbReference>
<dbReference type="Pfam" id="PF12729">
    <property type="entry name" value="4HB_MCP_1"/>
    <property type="match status" value="1"/>
</dbReference>
<dbReference type="InterPro" id="IPR004090">
    <property type="entry name" value="Chemotax_Me-accpt_rcpt"/>
</dbReference>
<keyword evidence="7" id="KW-1133">Transmembrane helix</keyword>
<feature type="region of interest" description="Disordered" evidence="6">
    <location>
        <begin position="609"/>
        <end position="641"/>
    </location>
</feature>
<dbReference type="SUPFAM" id="SSF158472">
    <property type="entry name" value="HAMP domain-like"/>
    <property type="match status" value="1"/>
</dbReference>
<evidence type="ECO:0000256" key="4">
    <source>
        <dbReference type="PROSITE-ProRule" id="PRU00284"/>
    </source>
</evidence>
<dbReference type="RefSeq" id="WP_183793795.1">
    <property type="nucleotide sequence ID" value="NZ_JACIDU010000014.1"/>
</dbReference>
<dbReference type="GO" id="GO:0016020">
    <property type="term" value="C:membrane"/>
    <property type="evidence" value="ECO:0007669"/>
    <property type="project" value="UniProtKB-SubCell"/>
</dbReference>
<feature type="transmembrane region" description="Helical" evidence="7">
    <location>
        <begin position="189"/>
        <end position="211"/>
    </location>
</feature>
<feature type="domain" description="HAMP" evidence="10">
    <location>
        <begin position="299"/>
        <end position="342"/>
    </location>
</feature>
<evidence type="ECO:0000259" key="9">
    <source>
        <dbReference type="PROSITE" id="PS50192"/>
    </source>
</evidence>
<evidence type="ECO:0000256" key="2">
    <source>
        <dbReference type="ARBA" id="ARBA00022500"/>
    </source>
</evidence>
<sequence length="641" mass="68057">MRLSIARMLVGMSGLMVSVAAGQGLFTAYSLSNVQAGINVIVENRVPSFILLGQMNTDLGLVRIAQGAVLNGTAEQRPQFSEQLGAAVKAVETTIVKYEPLLVDQIDKDIFASFKTKWNDSQAKWSDVDALLTRGNIDEARGLFYGTSLEAYDAARKSIQDGVDDMAGDTQNEGVETHGHATFATVGNYIALTLALVIGLATAFFGALYIARPLVKITDAMRRLTEGDTSVDVQGAGRRDEVGDMVKALEVFRGAAIANKRLEAEAAESRRKAEADRNAAQQQAEEAAAERLRIATSGLATGLQRLASGDLNFQLTDAFSPEFEALRHDFNTSVKQLESTLSSIAESILTIDNGSREIADGADDLSRRTEQQASSLEQTAAAVDEITSNVANSSKRTEEARAVAAAANRSALESAEVVTHAEDAMRKIEHGSEQISNIIGVIDEIAFQTNLLALNAGVEAARAGEAGKGFAVVAQEVRELAQRSATAAKEIKALIHNSSSEVEGGVKLVRDAGVALKTIGGFIVDINEHMEAIAVSAREQATGLKEVNQAVNAMDQTTQQNAAMVEETNAASNTLSSEVSKLRDLVNQFRLGQAQAHPSAALRQVAQQMARPAAQQAPAHAASAPRRAAAAGGANNAWEEF</sequence>
<evidence type="ECO:0000256" key="6">
    <source>
        <dbReference type="SAM" id="MobiDB-lite"/>
    </source>
</evidence>
<feature type="domain" description="HAMP" evidence="10">
    <location>
        <begin position="208"/>
        <end position="261"/>
    </location>
</feature>
<evidence type="ECO:0000259" key="8">
    <source>
        <dbReference type="PROSITE" id="PS50111"/>
    </source>
</evidence>
<dbReference type="Pfam" id="PF00672">
    <property type="entry name" value="HAMP"/>
    <property type="match status" value="1"/>
</dbReference>
<dbReference type="FunFam" id="1.10.287.950:FF:000001">
    <property type="entry name" value="Methyl-accepting chemotaxis sensory transducer"/>
    <property type="match status" value="1"/>
</dbReference>
<dbReference type="InterPro" id="IPR024478">
    <property type="entry name" value="HlyB_4HB_MCP"/>
</dbReference>
<dbReference type="PANTHER" id="PTHR43531">
    <property type="entry name" value="PROTEIN ICFG"/>
    <property type="match status" value="1"/>
</dbReference>
<keyword evidence="4" id="KW-0807">Transducer</keyword>
<evidence type="ECO:0000313" key="12">
    <source>
        <dbReference type="Proteomes" id="UP000584824"/>
    </source>
</evidence>
<dbReference type="GO" id="GO:0006935">
    <property type="term" value="P:chemotaxis"/>
    <property type="evidence" value="ECO:0007669"/>
    <property type="project" value="UniProtKB-KW"/>
</dbReference>
<dbReference type="PROSITE" id="PS50885">
    <property type="entry name" value="HAMP"/>
    <property type="match status" value="2"/>
</dbReference>
<evidence type="ECO:0000256" key="1">
    <source>
        <dbReference type="ARBA" id="ARBA00004370"/>
    </source>
</evidence>
<comment type="subcellular location">
    <subcellularLocation>
        <location evidence="1">Membrane</location>
    </subcellularLocation>
</comment>
<dbReference type="AlphaFoldDB" id="A0A7W6K3V2"/>
<keyword evidence="7" id="KW-0472">Membrane</keyword>
<gene>
    <name evidence="11" type="ORF">GGQ66_003293</name>
</gene>
<dbReference type="Pfam" id="PF00015">
    <property type="entry name" value="MCPsignal"/>
    <property type="match status" value="1"/>
</dbReference>
<dbReference type="InterPro" id="IPR004089">
    <property type="entry name" value="MCPsignal_dom"/>
</dbReference>
<keyword evidence="12" id="KW-1185">Reference proteome</keyword>
<dbReference type="Gene3D" id="1.10.287.950">
    <property type="entry name" value="Methyl-accepting chemotaxis protein"/>
    <property type="match status" value="1"/>
</dbReference>
<dbReference type="PROSITE" id="PS50111">
    <property type="entry name" value="CHEMOTAXIS_TRANSDUC_2"/>
    <property type="match status" value="1"/>
</dbReference>
<dbReference type="CDD" id="cd11386">
    <property type="entry name" value="MCP_signal"/>
    <property type="match status" value="1"/>
</dbReference>
<evidence type="ECO:0000259" key="10">
    <source>
        <dbReference type="PROSITE" id="PS50885"/>
    </source>
</evidence>
<feature type="coiled-coil region" evidence="5">
    <location>
        <begin position="257"/>
        <end position="292"/>
    </location>
</feature>
<dbReference type="SMART" id="SM00304">
    <property type="entry name" value="HAMP"/>
    <property type="match status" value="2"/>
</dbReference>
<keyword evidence="2" id="KW-0145">Chemotaxis</keyword>
<dbReference type="SMART" id="SM00283">
    <property type="entry name" value="MA"/>
    <property type="match status" value="1"/>
</dbReference>
<dbReference type="InterPro" id="IPR000727">
    <property type="entry name" value="T_SNARE_dom"/>
</dbReference>
<dbReference type="CDD" id="cd06225">
    <property type="entry name" value="HAMP"/>
    <property type="match status" value="1"/>
</dbReference>
<keyword evidence="5" id="KW-0175">Coiled coil</keyword>
<dbReference type="EMBL" id="JACIDU010000014">
    <property type="protein sequence ID" value="MBB4104714.1"/>
    <property type="molecule type" value="Genomic_DNA"/>
</dbReference>
<comment type="similarity">
    <text evidence="3">Belongs to the methyl-accepting chemotaxis (MCP) protein family.</text>
</comment>
<feature type="compositionally biased region" description="Low complexity" evidence="6">
    <location>
        <begin position="609"/>
        <end position="631"/>
    </location>
</feature>
<organism evidence="11 12">
    <name type="scientific">Allorhizobium borbori</name>
    <dbReference type="NCBI Taxonomy" id="485907"/>
    <lineage>
        <taxon>Bacteria</taxon>
        <taxon>Pseudomonadati</taxon>
        <taxon>Pseudomonadota</taxon>
        <taxon>Alphaproteobacteria</taxon>
        <taxon>Hyphomicrobiales</taxon>
        <taxon>Rhizobiaceae</taxon>
        <taxon>Rhizobium/Agrobacterium group</taxon>
        <taxon>Allorhizobium</taxon>
    </lineage>
</organism>
<evidence type="ECO:0000256" key="3">
    <source>
        <dbReference type="ARBA" id="ARBA00029447"/>
    </source>
</evidence>
<evidence type="ECO:0000313" key="11">
    <source>
        <dbReference type="EMBL" id="MBB4104714.1"/>
    </source>
</evidence>
<evidence type="ECO:0000256" key="7">
    <source>
        <dbReference type="SAM" id="Phobius"/>
    </source>
</evidence>
<feature type="domain" description="Methyl-accepting transducer" evidence="8">
    <location>
        <begin position="347"/>
        <end position="576"/>
    </location>
</feature>
<dbReference type="Proteomes" id="UP000584824">
    <property type="component" value="Unassembled WGS sequence"/>
</dbReference>
<protein>
    <submittedName>
        <fullName evidence="11">Methyl-accepting chemotaxis protein</fullName>
    </submittedName>
</protein>
<feature type="domain" description="T-SNARE coiled-coil homology" evidence="9">
    <location>
        <begin position="338"/>
        <end position="400"/>
    </location>
</feature>